<keyword evidence="2" id="KW-1185">Reference proteome</keyword>
<protein>
    <submittedName>
        <fullName evidence="1">Sporulation protein YtxC</fullName>
    </submittedName>
</protein>
<dbReference type="InterPro" id="IPR014199">
    <property type="entry name" value="Spore_YtxC"/>
</dbReference>
<dbReference type="AlphaFoldDB" id="A0A926EFM6"/>
<reference evidence="1" key="1">
    <citation type="submission" date="2020-08" db="EMBL/GenBank/DDBJ databases">
        <title>Genome public.</title>
        <authorList>
            <person name="Liu C."/>
            <person name="Sun Q."/>
        </authorList>
    </citation>
    <scope>NUCLEOTIDE SEQUENCE</scope>
    <source>
        <strain evidence="1">NSJ-12</strain>
    </source>
</reference>
<gene>
    <name evidence="1" type="ORF">H8718_03895</name>
</gene>
<dbReference type="RefSeq" id="WP_249331669.1">
    <property type="nucleotide sequence ID" value="NZ_JACRSY010000004.1"/>
</dbReference>
<name>A0A926EFM6_9FIRM</name>
<proteinExistence type="predicted"/>
<dbReference type="Pfam" id="PF08812">
    <property type="entry name" value="YtxC"/>
    <property type="match status" value="1"/>
</dbReference>
<sequence>MIQYRIWTENYAELFQIKLDRLLESPDSICGSWQCDSLDTIKCFRCAANKKEKDEVLKNIANLVGDVIQEGVLKKFARSYLKSYKGLNREEKKEVEKLFIHNNYIAKEEGVSYIAYYVIYTPLIKELERYKEVNIDGWMAFRTQKYKVILEDVIEQTIYDYEMQKDYIQFINFLLDTKSMQEAKEEVMHLIPKEEGDILLLDEYMQDRTKAYMQQYCNELEDEKMQIEDKVLHILICVSPKKVIIHKDIKDLNPHFLDTLKALFKEQLSYCDGCENCQSPL</sequence>
<dbReference type="EMBL" id="JACRSY010000004">
    <property type="protein sequence ID" value="MBC8578671.1"/>
    <property type="molecule type" value="Genomic_DNA"/>
</dbReference>
<evidence type="ECO:0000313" key="2">
    <source>
        <dbReference type="Proteomes" id="UP000655830"/>
    </source>
</evidence>
<comment type="caution">
    <text evidence="1">The sequence shown here is derived from an EMBL/GenBank/DDBJ whole genome shotgun (WGS) entry which is preliminary data.</text>
</comment>
<organism evidence="1 2">
    <name type="scientific">Zhenhengia yiwuensis</name>
    <dbReference type="NCBI Taxonomy" id="2763666"/>
    <lineage>
        <taxon>Bacteria</taxon>
        <taxon>Bacillati</taxon>
        <taxon>Bacillota</taxon>
        <taxon>Clostridia</taxon>
        <taxon>Lachnospirales</taxon>
        <taxon>Lachnospiraceae</taxon>
        <taxon>Zhenhengia</taxon>
    </lineage>
</organism>
<accession>A0A926EFM6</accession>
<dbReference type="Proteomes" id="UP000655830">
    <property type="component" value="Unassembled WGS sequence"/>
</dbReference>
<evidence type="ECO:0000313" key="1">
    <source>
        <dbReference type="EMBL" id="MBC8578671.1"/>
    </source>
</evidence>